<evidence type="ECO:0000313" key="2">
    <source>
        <dbReference type="EMBL" id="SDX36645.1"/>
    </source>
</evidence>
<evidence type="ECO:0000313" key="3">
    <source>
        <dbReference type="Proteomes" id="UP000198569"/>
    </source>
</evidence>
<dbReference type="RefSeq" id="WP_091432946.1">
    <property type="nucleotide sequence ID" value="NZ_FNMV01000009.1"/>
</dbReference>
<dbReference type="STRING" id="229203.SAMN05444338_109149"/>
<keyword evidence="3" id="KW-1185">Reference proteome</keyword>
<sequence>MSNIQNTIQYLKGNENRYITIVNQENNAQVGKAMIYLADIPNENLESYLQNALGQITKPTLVWVEMRTKNGNSSKKDHTTKIEVSPANYVEPQTQTAAIPQQQAYAPAPAPQQSYLGNPSMGLGVAELVGMHVKGEKLEIVKEQLVELKEDYKQLKHDHRLLESNHRDALTKLSTAEAQKEIAVMLVKSENKSIFDSESFKSLMDKAPEMLGAIAAMKGGGMPMQAALGSPNISETHRQFIDHVAENLNEVQINFLGSVMHYMENENFASELKLLIQKYAHG</sequence>
<gene>
    <name evidence="2" type="ORF">SAMN05444338_109149</name>
</gene>
<proteinExistence type="predicted"/>
<organism evidence="2 3">
    <name type="scientific">Flavobacterium degerlachei</name>
    <dbReference type="NCBI Taxonomy" id="229203"/>
    <lineage>
        <taxon>Bacteria</taxon>
        <taxon>Pseudomonadati</taxon>
        <taxon>Bacteroidota</taxon>
        <taxon>Flavobacteriia</taxon>
        <taxon>Flavobacteriales</taxon>
        <taxon>Flavobacteriaceae</taxon>
        <taxon>Flavobacterium</taxon>
    </lineage>
</organism>
<protein>
    <submittedName>
        <fullName evidence="2">Uncharacterized protein</fullName>
    </submittedName>
</protein>
<dbReference type="Proteomes" id="UP000198569">
    <property type="component" value="Unassembled WGS sequence"/>
</dbReference>
<accession>A0A1H3B4C3</accession>
<evidence type="ECO:0000256" key="1">
    <source>
        <dbReference type="SAM" id="Coils"/>
    </source>
</evidence>
<feature type="coiled-coil region" evidence="1">
    <location>
        <begin position="138"/>
        <end position="165"/>
    </location>
</feature>
<dbReference type="OrthoDB" id="1357202at2"/>
<reference evidence="3" key="1">
    <citation type="submission" date="2016-10" db="EMBL/GenBank/DDBJ databases">
        <authorList>
            <person name="Varghese N."/>
            <person name="Submissions S."/>
        </authorList>
    </citation>
    <scope>NUCLEOTIDE SEQUENCE [LARGE SCALE GENOMIC DNA]</scope>
    <source>
        <strain evidence="3">DSM 15718</strain>
    </source>
</reference>
<name>A0A1H3B4C3_9FLAO</name>
<dbReference type="AlphaFoldDB" id="A0A1H3B4C3"/>
<dbReference type="EMBL" id="FNMV01000009">
    <property type="protein sequence ID" value="SDX36645.1"/>
    <property type="molecule type" value="Genomic_DNA"/>
</dbReference>
<keyword evidence="1" id="KW-0175">Coiled coil</keyword>